<name>A0ABS3LB34_9ENTE</name>
<keyword evidence="2" id="KW-1185">Reference proteome</keyword>
<accession>A0ABS3LB34</accession>
<sequence length="90" mass="10145">METTALINKKIVKSNWCLKQAQKTEKKLNKKGSRKNLKNYLGKVLLPADQVVGDEERMTGFEATISQTKLLTKLQKANLTGMSVNQFPVH</sequence>
<dbReference type="RefSeq" id="WP_207673774.1">
    <property type="nucleotide sequence ID" value="NZ_JAFREM010000018.1"/>
</dbReference>
<gene>
    <name evidence="1" type="ORF">JZO70_11815</name>
</gene>
<dbReference type="EMBL" id="JAFREM010000018">
    <property type="protein sequence ID" value="MBO1306853.1"/>
    <property type="molecule type" value="Genomic_DNA"/>
</dbReference>
<evidence type="ECO:0008006" key="3">
    <source>
        <dbReference type="Google" id="ProtNLM"/>
    </source>
</evidence>
<protein>
    <recommendedName>
        <fullName evidence="3">Transposase</fullName>
    </recommendedName>
</protein>
<proteinExistence type="predicted"/>
<comment type="caution">
    <text evidence="1">The sequence shown here is derived from an EMBL/GenBank/DDBJ whole genome shotgun (WGS) entry which is preliminary data.</text>
</comment>
<dbReference type="Proteomes" id="UP000664601">
    <property type="component" value="Unassembled WGS sequence"/>
</dbReference>
<evidence type="ECO:0000313" key="2">
    <source>
        <dbReference type="Proteomes" id="UP000664601"/>
    </source>
</evidence>
<reference evidence="1 2" key="1">
    <citation type="submission" date="2021-03" db="EMBL/GenBank/DDBJ databases">
        <title>Enterococcal diversity collection.</title>
        <authorList>
            <person name="Gilmore M.S."/>
            <person name="Schwartzman J."/>
            <person name="Van Tyne D."/>
            <person name="Martin M."/>
            <person name="Earl A.M."/>
            <person name="Manson A.L."/>
            <person name="Straub T."/>
            <person name="Salamzade R."/>
            <person name="Saavedra J."/>
            <person name="Lebreton F."/>
            <person name="Prichula J."/>
            <person name="Schaufler K."/>
            <person name="Gaca A."/>
            <person name="Sgardioli B."/>
            <person name="Wagenaar J."/>
            <person name="Strong T."/>
        </authorList>
    </citation>
    <scope>NUCLEOTIDE SEQUENCE [LARGE SCALE GENOMIC DNA]</scope>
    <source>
        <strain evidence="1 2">669A</strain>
    </source>
</reference>
<organism evidence="1 2">
    <name type="scientific">Candidatus Enterococcus moelleringii</name>
    <dbReference type="NCBI Taxonomy" id="2815325"/>
    <lineage>
        <taxon>Bacteria</taxon>
        <taxon>Bacillati</taxon>
        <taxon>Bacillota</taxon>
        <taxon>Bacilli</taxon>
        <taxon>Lactobacillales</taxon>
        <taxon>Enterococcaceae</taxon>
        <taxon>Enterococcus</taxon>
    </lineage>
</organism>
<evidence type="ECO:0000313" key="1">
    <source>
        <dbReference type="EMBL" id="MBO1306853.1"/>
    </source>
</evidence>